<comment type="caution">
    <text evidence="2">The sequence shown here is derived from an EMBL/GenBank/DDBJ whole genome shotgun (WGS) entry which is preliminary data.</text>
</comment>
<name>A0A7J7N631_9MAGN</name>
<keyword evidence="3" id="KW-1185">Reference proteome</keyword>
<evidence type="ECO:0000256" key="1">
    <source>
        <dbReference type="SAM" id="MobiDB-lite"/>
    </source>
</evidence>
<protein>
    <submittedName>
        <fullName evidence="2">Uncharacterized protein</fullName>
    </submittedName>
</protein>
<dbReference type="EMBL" id="JACGCM010001018">
    <property type="protein sequence ID" value="KAF6162661.1"/>
    <property type="molecule type" value="Genomic_DNA"/>
</dbReference>
<dbReference type="AlphaFoldDB" id="A0A7J7N631"/>
<evidence type="ECO:0000313" key="2">
    <source>
        <dbReference type="EMBL" id="KAF6162661.1"/>
    </source>
</evidence>
<gene>
    <name evidence="2" type="ORF">GIB67_013275</name>
</gene>
<dbReference type="OrthoDB" id="1602505at2759"/>
<sequence length="200" mass="21826">MVMKPIPLDFDAMSTPTKERHSSSSTRNGGNLPVSPMVRTNAIIRSSVNGGGFLCIMVDFNKGESNVRKSCAIPFSPISKFPRSKSVTEREHSIPRTPLQTVVGKEEFNSPSQAKKHKSGSLQQSRLGCAKFSKNVAGVSVQPQLQSSNPMANNSPALPMSLPGKLSILGKVTFTIYRMSRMNSVKAYCLMSKTKYSKLK</sequence>
<evidence type="ECO:0000313" key="3">
    <source>
        <dbReference type="Proteomes" id="UP000541444"/>
    </source>
</evidence>
<feature type="region of interest" description="Disordered" evidence="1">
    <location>
        <begin position="1"/>
        <end position="34"/>
    </location>
</feature>
<reference evidence="2 3" key="1">
    <citation type="journal article" date="2020" name="IScience">
        <title>Genome Sequencing of the Endangered Kingdonia uniflora (Circaeasteraceae, Ranunculales) Reveals Potential Mechanisms of Evolutionary Specialization.</title>
        <authorList>
            <person name="Sun Y."/>
            <person name="Deng T."/>
            <person name="Zhang A."/>
            <person name="Moore M.J."/>
            <person name="Landis J.B."/>
            <person name="Lin N."/>
            <person name="Zhang H."/>
            <person name="Zhang X."/>
            <person name="Huang J."/>
            <person name="Zhang X."/>
            <person name="Sun H."/>
            <person name="Wang H."/>
        </authorList>
    </citation>
    <scope>NUCLEOTIDE SEQUENCE [LARGE SCALE GENOMIC DNA]</scope>
    <source>
        <strain evidence="2">TB1705</strain>
        <tissue evidence="2">Leaf</tissue>
    </source>
</reference>
<dbReference type="Proteomes" id="UP000541444">
    <property type="component" value="Unassembled WGS sequence"/>
</dbReference>
<proteinExistence type="predicted"/>
<organism evidence="2 3">
    <name type="scientific">Kingdonia uniflora</name>
    <dbReference type="NCBI Taxonomy" id="39325"/>
    <lineage>
        <taxon>Eukaryota</taxon>
        <taxon>Viridiplantae</taxon>
        <taxon>Streptophyta</taxon>
        <taxon>Embryophyta</taxon>
        <taxon>Tracheophyta</taxon>
        <taxon>Spermatophyta</taxon>
        <taxon>Magnoliopsida</taxon>
        <taxon>Ranunculales</taxon>
        <taxon>Circaeasteraceae</taxon>
        <taxon>Kingdonia</taxon>
    </lineage>
</organism>
<accession>A0A7J7N631</accession>